<evidence type="ECO:0000256" key="2">
    <source>
        <dbReference type="SAM" id="Phobius"/>
    </source>
</evidence>
<dbReference type="Pfam" id="PF01551">
    <property type="entry name" value="Peptidase_M23"/>
    <property type="match status" value="1"/>
</dbReference>
<dbReference type="PANTHER" id="PTHR21666">
    <property type="entry name" value="PEPTIDASE-RELATED"/>
    <property type="match status" value="1"/>
</dbReference>
<evidence type="ECO:0000313" key="4">
    <source>
        <dbReference type="EMBL" id="ABC77097.1"/>
    </source>
</evidence>
<dbReference type="KEGG" id="sat:SYN_00940"/>
<name>Q2LSN6_SYNAS</name>
<dbReference type="EMBL" id="CP000252">
    <property type="protein sequence ID" value="ABC77097.1"/>
    <property type="molecule type" value="Genomic_DNA"/>
</dbReference>
<keyword evidence="2" id="KW-1133">Transmembrane helix</keyword>
<dbReference type="CDD" id="cd12797">
    <property type="entry name" value="M23_peptidase"/>
    <property type="match status" value="1"/>
</dbReference>
<accession>Q2LSN6</accession>
<feature type="transmembrane region" description="Helical" evidence="2">
    <location>
        <begin position="14"/>
        <end position="35"/>
    </location>
</feature>
<dbReference type="AlphaFoldDB" id="Q2LSN6"/>
<organism evidence="4 5">
    <name type="scientific">Syntrophus aciditrophicus (strain SB)</name>
    <dbReference type="NCBI Taxonomy" id="56780"/>
    <lineage>
        <taxon>Bacteria</taxon>
        <taxon>Pseudomonadati</taxon>
        <taxon>Thermodesulfobacteriota</taxon>
        <taxon>Syntrophia</taxon>
        <taxon>Syntrophales</taxon>
        <taxon>Syntrophaceae</taxon>
        <taxon>Syntrophus</taxon>
    </lineage>
</organism>
<keyword evidence="2" id="KW-0472">Membrane</keyword>
<keyword evidence="1" id="KW-0732">Signal</keyword>
<dbReference type="Gene3D" id="2.70.70.10">
    <property type="entry name" value="Glucose Permease (Domain IIA)"/>
    <property type="match status" value="1"/>
</dbReference>
<feature type="domain" description="M23ase beta-sheet core" evidence="3">
    <location>
        <begin position="338"/>
        <end position="432"/>
    </location>
</feature>
<evidence type="ECO:0000256" key="1">
    <source>
        <dbReference type="ARBA" id="ARBA00022729"/>
    </source>
</evidence>
<proteinExistence type="predicted"/>
<protein>
    <submittedName>
        <fullName evidence="4">Peptidoglycan-specific endopeptidase, M23 family</fullName>
    </submittedName>
</protein>
<keyword evidence="2" id="KW-0812">Transmembrane</keyword>
<dbReference type="InterPro" id="IPR050570">
    <property type="entry name" value="Cell_wall_metabolism_enzyme"/>
</dbReference>
<gene>
    <name evidence="4" type="ORF">SYN_00940</name>
</gene>
<dbReference type="InterPro" id="IPR011055">
    <property type="entry name" value="Dup_hybrid_motif"/>
</dbReference>
<dbReference type="Proteomes" id="UP000001933">
    <property type="component" value="Chromosome"/>
</dbReference>
<dbReference type="eggNOG" id="COG0739">
    <property type="taxonomic scope" value="Bacteria"/>
</dbReference>
<dbReference type="HOGENOM" id="CLU_048239_0_0_7"/>
<dbReference type="PANTHER" id="PTHR21666:SF289">
    <property type="entry name" value="L-ALA--D-GLU ENDOPEPTIDASE"/>
    <property type="match status" value="1"/>
</dbReference>
<evidence type="ECO:0000313" key="5">
    <source>
        <dbReference type="Proteomes" id="UP000001933"/>
    </source>
</evidence>
<reference evidence="4 5" key="1">
    <citation type="journal article" date="2007" name="Proc. Natl. Acad. Sci. U.S.A.">
        <title>The genome of Syntrophus aciditrophicus: life at the thermodynamic limit of microbial growth.</title>
        <authorList>
            <person name="McInerney M.J."/>
            <person name="Rohlin L."/>
            <person name="Mouttaki H."/>
            <person name="Kim U."/>
            <person name="Krupp R.S."/>
            <person name="Rios-Hernandez L."/>
            <person name="Sieber J."/>
            <person name="Struchtemeyer C.G."/>
            <person name="Bhattacharyya A."/>
            <person name="Campbell J.W."/>
            <person name="Gunsalus R.P."/>
        </authorList>
    </citation>
    <scope>NUCLEOTIDE SEQUENCE [LARGE SCALE GENOMIC DNA]</scope>
    <source>
        <strain evidence="4 5">SB</strain>
    </source>
</reference>
<dbReference type="InterPro" id="IPR016047">
    <property type="entry name" value="M23ase_b-sheet_dom"/>
</dbReference>
<dbReference type="InParanoid" id="Q2LSN6"/>
<dbReference type="STRING" id="56780.SYN_00940"/>
<dbReference type="GO" id="GO:0004222">
    <property type="term" value="F:metalloendopeptidase activity"/>
    <property type="evidence" value="ECO:0007669"/>
    <property type="project" value="TreeGrafter"/>
</dbReference>
<sequence length="453" mass="49597">MRKIMISMKPKKNLTLYMIAPIAIVVVALVAWLFLGQRLEFGKPSFTSNGEIRTLGSQTSLNLTFADAKSGLAKTEISLVQDGKTIPLSTMAYPPGKYRNHSVSVVVDAAKLGLREGPAVLHITAKDNALFSNSIAVNRPVTIDFGPPQIFSPNMQNHINPGGTCVVVYRVSEPVIMTGITVDQLFFKAYPITLSGKPGFVSYFAMPMDAGSRPVNIRIVARDQGGNEASMPLPYLLMKETFRSDTMATSESFLQQKMPEFQAANPQLRGKTLLETFMYVNTRMREENNKTIQNVCRNTTPRQLWNGTFLRMKNASPMALFGDRRTYLYDGKPVGESIHMGVDLASTSQAPIEAANSGIVAYTGPLGIYGNAVIIDHGLGLFTLYSHLSSISVKSTQPVSRGGVIGTSGLSGLAGGDHLHFGMIVGDQFVNPQEWWDPHWIQDNVLRKMAVSF</sequence>
<keyword evidence="5" id="KW-1185">Reference proteome</keyword>
<dbReference type="SUPFAM" id="SSF51261">
    <property type="entry name" value="Duplicated hybrid motif"/>
    <property type="match status" value="1"/>
</dbReference>
<evidence type="ECO:0000259" key="3">
    <source>
        <dbReference type="Pfam" id="PF01551"/>
    </source>
</evidence>